<reference evidence="3 4" key="1">
    <citation type="submission" date="2014-04" db="EMBL/GenBank/DDBJ databases">
        <title>Draft genome sequence of Photobacterium halotolerans S2753: a solonamide, ngercheumicin and holomycin producer.</title>
        <authorList>
            <person name="Machado H.R."/>
            <person name="Gram L."/>
        </authorList>
    </citation>
    <scope>NUCLEOTIDE SEQUENCE [LARGE SCALE GENOMIC DNA]</scope>
    <source>
        <strain evidence="3 4">S2753</strain>
    </source>
</reference>
<keyword evidence="2" id="KW-0812">Transmembrane</keyword>
<keyword evidence="2" id="KW-1133">Transmembrane helix</keyword>
<evidence type="ECO:0000256" key="2">
    <source>
        <dbReference type="SAM" id="Phobius"/>
    </source>
</evidence>
<feature type="transmembrane region" description="Helical" evidence="2">
    <location>
        <begin position="275"/>
        <end position="295"/>
    </location>
</feature>
<gene>
    <name evidence="3" type="ORF">EA58_03920</name>
</gene>
<protein>
    <recommendedName>
        <fullName evidence="5">Tetratricopeptide repeat protein</fullName>
    </recommendedName>
</protein>
<keyword evidence="1" id="KW-0175">Coiled coil</keyword>
<proteinExistence type="predicted"/>
<dbReference type="STRING" id="1654360.EA58_03920"/>
<dbReference type="Proteomes" id="UP000027192">
    <property type="component" value="Unassembled WGS sequence"/>
</dbReference>
<name>A0A066RYZ3_9GAMM</name>
<accession>A0A066RYZ3</accession>
<dbReference type="AlphaFoldDB" id="A0A066RYZ3"/>
<organism evidence="3 4">
    <name type="scientific">Photobacterium galatheae</name>
    <dbReference type="NCBI Taxonomy" id="1654360"/>
    <lineage>
        <taxon>Bacteria</taxon>
        <taxon>Pseudomonadati</taxon>
        <taxon>Pseudomonadota</taxon>
        <taxon>Gammaproteobacteria</taxon>
        <taxon>Vibrionales</taxon>
        <taxon>Vibrionaceae</taxon>
        <taxon>Photobacterium</taxon>
    </lineage>
</organism>
<evidence type="ECO:0000313" key="4">
    <source>
        <dbReference type="Proteomes" id="UP000027192"/>
    </source>
</evidence>
<sequence>MDNVHLDLTKFFNSNDLNKSEQIASLAKKIALGANDDTPAFNASSLLDVVKDPKANENSKFCAWYTIFVHMRRNKSSTTNLMKFVENFRHMFNHHPLFMIALSTVYMLNHWFDNALSQVEKALCLDSTNLGFNATYVDIVLSWANSNNEHKQIGISTWTKTKGIIQFLIDENPKYAKYHYFYSQYLLYERDLEEAERQILLAINFEDEESNDYLLRISDYQAHHLKLRTVQLETSMSSEMEAISHAHMELIKDQKAFEDQINSMREEMKDSQRHNLQFITVFIAVISILLASIKATSIANTKDLIDFMLILSMTLLLFFSVLFGLIGTKSHRLQVFYTLLGIAVSFITINWIV</sequence>
<evidence type="ECO:0000313" key="3">
    <source>
        <dbReference type="EMBL" id="KDM92912.1"/>
    </source>
</evidence>
<keyword evidence="4" id="KW-1185">Reference proteome</keyword>
<feature type="transmembrane region" description="Helical" evidence="2">
    <location>
        <begin position="307"/>
        <end position="328"/>
    </location>
</feature>
<evidence type="ECO:0000256" key="1">
    <source>
        <dbReference type="SAM" id="Coils"/>
    </source>
</evidence>
<dbReference type="OrthoDB" id="2820615at2"/>
<feature type="coiled-coil region" evidence="1">
    <location>
        <begin position="247"/>
        <end position="274"/>
    </location>
</feature>
<dbReference type="EMBL" id="JMIB01000005">
    <property type="protein sequence ID" value="KDM92912.1"/>
    <property type="molecule type" value="Genomic_DNA"/>
</dbReference>
<dbReference type="RefSeq" id="WP_036749056.1">
    <property type="nucleotide sequence ID" value="NZ_JAGSGC010000002.1"/>
</dbReference>
<dbReference type="InterPro" id="IPR011990">
    <property type="entry name" value="TPR-like_helical_dom_sf"/>
</dbReference>
<evidence type="ECO:0008006" key="5">
    <source>
        <dbReference type="Google" id="ProtNLM"/>
    </source>
</evidence>
<comment type="caution">
    <text evidence="3">The sequence shown here is derived from an EMBL/GenBank/DDBJ whole genome shotgun (WGS) entry which is preliminary data.</text>
</comment>
<dbReference type="Gene3D" id="1.25.40.10">
    <property type="entry name" value="Tetratricopeptide repeat domain"/>
    <property type="match status" value="1"/>
</dbReference>
<feature type="transmembrane region" description="Helical" evidence="2">
    <location>
        <begin position="335"/>
        <end position="352"/>
    </location>
</feature>
<keyword evidence="2" id="KW-0472">Membrane</keyword>